<protein>
    <submittedName>
        <fullName evidence="1">Uncharacterized protein</fullName>
    </submittedName>
</protein>
<proteinExistence type="predicted"/>
<dbReference type="Proteomes" id="UP000681722">
    <property type="component" value="Unassembled WGS sequence"/>
</dbReference>
<organism evidence="1 3">
    <name type="scientific">Didymodactylos carnosus</name>
    <dbReference type="NCBI Taxonomy" id="1234261"/>
    <lineage>
        <taxon>Eukaryota</taxon>
        <taxon>Metazoa</taxon>
        <taxon>Spiralia</taxon>
        <taxon>Gnathifera</taxon>
        <taxon>Rotifera</taxon>
        <taxon>Eurotatoria</taxon>
        <taxon>Bdelloidea</taxon>
        <taxon>Philodinida</taxon>
        <taxon>Philodinidae</taxon>
        <taxon>Didymodactylos</taxon>
    </lineage>
</organism>
<evidence type="ECO:0000313" key="2">
    <source>
        <dbReference type="EMBL" id="CAF3826729.1"/>
    </source>
</evidence>
<dbReference type="EMBL" id="CAJNOQ010004410">
    <property type="protein sequence ID" value="CAF1057990.1"/>
    <property type="molecule type" value="Genomic_DNA"/>
</dbReference>
<evidence type="ECO:0000313" key="3">
    <source>
        <dbReference type="Proteomes" id="UP000663829"/>
    </source>
</evidence>
<dbReference type="EMBL" id="CAJOBC010004409">
    <property type="protein sequence ID" value="CAF3826729.1"/>
    <property type="molecule type" value="Genomic_DNA"/>
</dbReference>
<comment type="caution">
    <text evidence="1">The sequence shown here is derived from an EMBL/GenBank/DDBJ whole genome shotgun (WGS) entry which is preliminary data.</text>
</comment>
<reference evidence="1" key="1">
    <citation type="submission" date="2021-02" db="EMBL/GenBank/DDBJ databases">
        <authorList>
            <person name="Nowell W R."/>
        </authorList>
    </citation>
    <scope>NUCLEOTIDE SEQUENCE</scope>
</reference>
<sequence length="611" mass="67404">MIAGASLAVFSFGTGTGLGLSVLQEGISDLITCVKAGIINRNFSWKQWGMQKAISSAVTIACAGFSALKAAARTVKSGLKTAKAAVKYGMQELWTKAAQEGLKIGGKKVAVEVVKRAAVEVTLSLINYALAETIVPIVENLIQTALADLIVLRYKHNADLQRLMDCDRKKRNRFFADKLKQKVLRHLHEEPFRELCQTAGRILLNKTSSNIGQAAAQMASVQLTLVPIIKKLGSIAISFDTEMNKLAESKEVQSILNAANESNGDTTGDRQAENKELPLTVEEFCSGITKQMSKIICQWIQGMLVPPLVASTVNNIFSGIDEKVNDELNSFHHKQTVAYFQSLTEEEIKVKVNAETRALAEQEIDAVRNGAPGRIHHIGFICQMKNRRVRIYGKDGRVEHVIGSDTSQDAIDIVYHPPSESNSLGHWTIKNGENTQNTGEFNCLFDTIGQSLGCTGEQLRQDTAAAMKANQDRLAATMHDVRYLEQNCSEALFTGGLQQKKYRRQQMAVDALKLSFKQKHLITEKSKHGGVTKKDLEEKTAKVLDKELGKVELGMTENTRSTNTVLLMTPEEFDTAISQARANNQFTPGKTGEIKVKLTNVEIMHLEWVMT</sequence>
<dbReference type="OrthoDB" id="7553586at2759"/>
<accession>A0A814KWZ5</accession>
<name>A0A814KWZ5_9BILA</name>
<gene>
    <name evidence="1" type="ORF">GPM918_LOCUS16630</name>
    <name evidence="2" type="ORF">SRO942_LOCUS16630</name>
</gene>
<dbReference type="Proteomes" id="UP000663829">
    <property type="component" value="Unassembled WGS sequence"/>
</dbReference>
<evidence type="ECO:0000313" key="1">
    <source>
        <dbReference type="EMBL" id="CAF1057990.1"/>
    </source>
</evidence>
<dbReference type="AlphaFoldDB" id="A0A814KWZ5"/>
<keyword evidence="3" id="KW-1185">Reference proteome</keyword>